<comment type="similarity">
    <text evidence="1">Belongs to the importin alpha family.</text>
</comment>
<dbReference type="Gene3D" id="1.25.10.10">
    <property type="entry name" value="Leucine-rich Repeat Variant"/>
    <property type="match status" value="1"/>
</dbReference>
<accession>A0A9J7MCM0</accession>
<evidence type="ECO:0000313" key="4">
    <source>
        <dbReference type="Proteomes" id="UP000001554"/>
    </source>
</evidence>
<keyword evidence="4" id="KW-1185">Reference proteome</keyword>
<protein>
    <submittedName>
        <fullName evidence="5">Importin subunit alpha-1-like</fullName>
    </submittedName>
</protein>
<proteinExistence type="inferred from homology"/>
<evidence type="ECO:0000256" key="3">
    <source>
        <dbReference type="ARBA" id="ARBA00022927"/>
    </source>
</evidence>
<evidence type="ECO:0000313" key="5">
    <source>
        <dbReference type="RefSeq" id="XP_035698651.1"/>
    </source>
</evidence>
<gene>
    <name evidence="5" type="primary">LOC118431518</name>
</gene>
<dbReference type="GO" id="GO:0061608">
    <property type="term" value="F:nuclear import signal receptor activity"/>
    <property type="evidence" value="ECO:0000318"/>
    <property type="project" value="GO_Central"/>
</dbReference>
<evidence type="ECO:0000256" key="2">
    <source>
        <dbReference type="ARBA" id="ARBA00022448"/>
    </source>
</evidence>
<reference evidence="4" key="1">
    <citation type="journal article" date="2020" name="Nat. Ecol. Evol.">
        <title>Deeply conserved synteny resolves early events in vertebrate evolution.</title>
        <authorList>
            <person name="Simakov O."/>
            <person name="Marletaz F."/>
            <person name="Yue J.X."/>
            <person name="O'Connell B."/>
            <person name="Jenkins J."/>
            <person name="Brandt A."/>
            <person name="Calef R."/>
            <person name="Tung C.H."/>
            <person name="Huang T.K."/>
            <person name="Schmutz J."/>
            <person name="Satoh N."/>
            <person name="Yu J.K."/>
            <person name="Putnam N.H."/>
            <person name="Green R.E."/>
            <person name="Rokhsar D.S."/>
        </authorList>
    </citation>
    <scope>NUCLEOTIDE SEQUENCE [LARGE SCALE GENOMIC DNA]</scope>
    <source>
        <strain evidence="4">S238N-H82</strain>
    </source>
</reference>
<keyword evidence="3" id="KW-0653">Protein transport</keyword>
<dbReference type="InterPro" id="IPR016024">
    <property type="entry name" value="ARM-type_fold"/>
</dbReference>
<dbReference type="GO" id="GO:0006607">
    <property type="term" value="P:NLS-bearing protein import into nucleus"/>
    <property type="evidence" value="ECO:0000318"/>
    <property type="project" value="GO_Central"/>
</dbReference>
<dbReference type="InterPro" id="IPR011989">
    <property type="entry name" value="ARM-like"/>
</dbReference>
<dbReference type="RefSeq" id="XP_035698651.1">
    <property type="nucleotide sequence ID" value="XM_035842758.1"/>
</dbReference>
<keyword evidence="2" id="KW-0813">Transport</keyword>
<dbReference type="GeneID" id="118431518"/>
<reference evidence="5" key="2">
    <citation type="submission" date="2025-08" db="UniProtKB">
        <authorList>
            <consortium name="RefSeq"/>
        </authorList>
    </citation>
    <scope>IDENTIFICATION</scope>
    <source>
        <strain evidence="5">S238N-H82</strain>
        <tissue evidence="5">Testes</tissue>
    </source>
</reference>
<dbReference type="SUPFAM" id="SSF48371">
    <property type="entry name" value="ARM repeat"/>
    <property type="match status" value="1"/>
</dbReference>
<dbReference type="SMART" id="SM00185">
    <property type="entry name" value="ARM"/>
    <property type="match status" value="4"/>
</dbReference>
<dbReference type="GO" id="GO:0008139">
    <property type="term" value="F:nuclear localization sequence binding"/>
    <property type="evidence" value="ECO:0000318"/>
    <property type="project" value="GO_Central"/>
</dbReference>
<dbReference type="AlphaFoldDB" id="A0A9J7MCM0"/>
<organism evidence="4 5">
    <name type="scientific">Branchiostoma floridae</name>
    <name type="common">Florida lancelet</name>
    <name type="synonym">Amphioxus</name>
    <dbReference type="NCBI Taxonomy" id="7739"/>
    <lineage>
        <taxon>Eukaryota</taxon>
        <taxon>Metazoa</taxon>
        <taxon>Chordata</taxon>
        <taxon>Cephalochordata</taxon>
        <taxon>Leptocardii</taxon>
        <taxon>Amphioxiformes</taxon>
        <taxon>Branchiostomatidae</taxon>
        <taxon>Branchiostoma</taxon>
    </lineage>
</organism>
<dbReference type="OrthoDB" id="29145at2759"/>
<dbReference type="InterPro" id="IPR000225">
    <property type="entry name" value="Armadillo"/>
</dbReference>
<evidence type="ECO:0000256" key="1">
    <source>
        <dbReference type="ARBA" id="ARBA00010394"/>
    </source>
</evidence>
<dbReference type="Pfam" id="PF00514">
    <property type="entry name" value="Arm"/>
    <property type="match status" value="4"/>
</dbReference>
<sequence>MAGPGAGPSPGAAINTLYTVQPKLLDHNPEVLLCCLDTRRVPLRFSGVSCLEIVTRRCHIAVTGDPPNVRRLCLMPDRDGDRMFAGVLSPVKLRIKSSSTIKLVVDAGVVSRLVLLLGCGELSVQTPCLRAVGNIVTGNDIQTQAVLDQGALACFPALLRHHKNNIQKESAWTISNITAGNTIQIQAVIDAGLVPPLLEVLHKGDYKSQKEAVWAITNFTSGGSVEQICQLVNAGVIKPLCDMLVVRESKIVLVILDAIGNIFTVRDRCF</sequence>
<dbReference type="Proteomes" id="UP000001554">
    <property type="component" value="Chromosome 15"/>
</dbReference>
<dbReference type="PANTHER" id="PTHR23316">
    <property type="entry name" value="IMPORTIN ALPHA"/>
    <property type="match status" value="1"/>
</dbReference>
<dbReference type="GO" id="GO:0005634">
    <property type="term" value="C:nucleus"/>
    <property type="evidence" value="ECO:0000318"/>
    <property type="project" value="GO_Central"/>
</dbReference>
<dbReference type="KEGG" id="bfo:118431518"/>
<name>A0A9J7MCM0_BRAFL</name>